<dbReference type="AlphaFoldDB" id="A0AAD1R5L5"/>
<evidence type="ECO:0000313" key="3">
    <source>
        <dbReference type="Proteomes" id="UP001295444"/>
    </source>
</evidence>
<organism evidence="2 3">
    <name type="scientific">Pelobates cultripes</name>
    <name type="common">Western spadefoot toad</name>
    <dbReference type="NCBI Taxonomy" id="61616"/>
    <lineage>
        <taxon>Eukaryota</taxon>
        <taxon>Metazoa</taxon>
        <taxon>Chordata</taxon>
        <taxon>Craniata</taxon>
        <taxon>Vertebrata</taxon>
        <taxon>Euteleostomi</taxon>
        <taxon>Amphibia</taxon>
        <taxon>Batrachia</taxon>
        <taxon>Anura</taxon>
        <taxon>Pelobatoidea</taxon>
        <taxon>Pelobatidae</taxon>
        <taxon>Pelobates</taxon>
    </lineage>
</organism>
<keyword evidence="3" id="KW-1185">Reference proteome</keyword>
<evidence type="ECO:0000313" key="2">
    <source>
        <dbReference type="EMBL" id="CAH2224072.1"/>
    </source>
</evidence>
<accession>A0AAD1R5L5</accession>
<dbReference type="Proteomes" id="UP001295444">
    <property type="component" value="Chromosome 01"/>
</dbReference>
<feature type="compositionally biased region" description="Acidic residues" evidence="1">
    <location>
        <begin position="49"/>
        <end position="58"/>
    </location>
</feature>
<gene>
    <name evidence="2" type="ORF">PECUL_23A055049</name>
</gene>
<name>A0AAD1R5L5_PELCU</name>
<evidence type="ECO:0000256" key="1">
    <source>
        <dbReference type="SAM" id="MobiDB-lite"/>
    </source>
</evidence>
<feature type="region of interest" description="Disordered" evidence="1">
    <location>
        <begin position="27"/>
        <end position="58"/>
    </location>
</feature>
<feature type="non-terminal residue" evidence="2">
    <location>
        <position position="58"/>
    </location>
</feature>
<feature type="compositionally biased region" description="Polar residues" evidence="1">
    <location>
        <begin position="39"/>
        <end position="48"/>
    </location>
</feature>
<protein>
    <submittedName>
        <fullName evidence="2">Uncharacterized protein</fullName>
    </submittedName>
</protein>
<reference evidence="2" key="1">
    <citation type="submission" date="2022-03" db="EMBL/GenBank/DDBJ databases">
        <authorList>
            <person name="Alioto T."/>
            <person name="Alioto T."/>
            <person name="Gomez Garrido J."/>
        </authorList>
    </citation>
    <scope>NUCLEOTIDE SEQUENCE</scope>
</reference>
<dbReference type="EMBL" id="OW240912">
    <property type="protein sequence ID" value="CAH2224072.1"/>
    <property type="molecule type" value="Genomic_DNA"/>
</dbReference>
<proteinExistence type="predicted"/>
<sequence>MGRRSKKQRADPGISCRDIGSLFRQPQHSVQPKMVPTAAYSTALSEAESTPEDDFPAT</sequence>